<dbReference type="EMBL" id="WHUW01000019">
    <property type="protein sequence ID" value="KAF8437127.1"/>
    <property type="molecule type" value="Genomic_DNA"/>
</dbReference>
<sequence>MSVHALFVTHNLAVPLVCLAGIGQVGVGTEGESRSALVTLDVERLAINSQGRCILNNGCGSAWDVDLLIGSR</sequence>
<feature type="chain" id="PRO_5041997078" evidence="1">
    <location>
        <begin position="21"/>
        <end position="72"/>
    </location>
</feature>
<keyword evidence="3" id="KW-1185">Reference proteome</keyword>
<evidence type="ECO:0000313" key="3">
    <source>
        <dbReference type="Proteomes" id="UP001194468"/>
    </source>
</evidence>
<name>A0AAD4GD25_BOLED</name>
<proteinExistence type="predicted"/>
<evidence type="ECO:0000313" key="2">
    <source>
        <dbReference type="EMBL" id="KAF8437127.1"/>
    </source>
</evidence>
<gene>
    <name evidence="2" type="ORF">L210DRAFT_3546945</name>
</gene>
<protein>
    <submittedName>
        <fullName evidence="2">Uncharacterized protein</fullName>
    </submittedName>
</protein>
<accession>A0AAD4GD25</accession>
<evidence type="ECO:0000256" key="1">
    <source>
        <dbReference type="SAM" id="SignalP"/>
    </source>
</evidence>
<organism evidence="2 3">
    <name type="scientific">Boletus edulis BED1</name>
    <dbReference type="NCBI Taxonomy" id="1328754"/>
    <lineage>
        <taxon>Eukaryota</taxon>
        <taxon>Fungi</taxon>
        <taxon>Dikarya</taxon>
        <taxon>Basidiomycota</taxon>
        <taxon>Agaricomycotina</taxon>
        <taxon>Agaricomycetes</taxon>
        <taxon>Agaricomycetidae</taxon>
        <taxon>Boletales</taxon>
        <taxon>Boletineae</taxon>
        <taxon>Boletaceae</taxon>
        <taxon>Boletoideae</taxon>
        <taxon>Boletus</taxon>
    </lineage>
</organism>
<keyword evidence="1" id="KW-0732">Signal</keyword>
<dbReference type="AlphaFoldDB" id="A0AAD4GD25"/>
<dbReference type="Proteomes" id="UP001194468">
    <property type="component" value="Unassembled WGS sequence"/>
</dbReference>
<comment type="caution">
    <text evidence="2">The sequence shown here is derived from an EMBL/GenBank/DDBJ whole genome shotgun (WGS) entry which is preliminary data.</text>
</comment>
<reference evidence="2" key="2">
    <citation type="journal article" date="2020" name="Nat. Commun.">
        <title>Large-scale genome sequencing of mycorrhizal fungi provides insights into the early evolution of symbiotic traits.</title>
        <authorList>
            <person name="Miyauchi S."/>
            <person name="Kiss E."/>
            <person name="Kuo A."/>
            <person name="Drula E."/>
            <person name="Kohler A."/>
            <person name="Sanchez-Garcia M."/>
            <person name="Morin E."/>
            <person name="Andreopoulos B."/>
            <person name="Barry K.W."/>
            <person name="Bonito G."/>
            <person name="Buee M."/>
            <person name="Carver A."/>
            <person name="Chen C."/>
            <person name="Cichocki N."/>
            <person name="Clum A."/>
            <person name="Culley D."/>
            <person name="Crous P.W."/>
            <person name="Fauchery L."/>
            <person name="Girlanda M."/>
            <person name="Hayes R.D."/>
            <person name="Keri Z."/>
            <person name="LaButti K."/>
            <person name="Lipzen A."/>
            <person name="Lombard V."/>
            <person name="Magnuson J."/>
            <person name="Maillard F."/>
            <person name="Murat C."/>
            <person name="Nolan M."/>
            <person name="Ohm R.A."/>
            <person name="Pangilinan J."/>
            <person name="Pereira M.F."/>
            <person name="Perotto S."/>
            <person name="Peter M."/>
            <person name="Pfister S."/>
            <person name="Riley R."/>
            <person name="Sitrit Y."/>
            <person name="Stielow J.B."/>
            <person name="Szollosi G."/>
            <person name="Zifcakova L."/>
            <person name="Stursova M."/>
            <person name="Spatafora J.W."/>
            <person name="Tedersoo L."/>
            <person name="Vaario L.M."/>
            <person name="Yamada A."/>
            <person name="Yan M."/>
            <person name="Wang P."/>
            <person name="Xu J."/>
            <person name="Bruns T."/>
            <person name="Baldrian P."/>
            <person name="Vilgalys R."/>
            <person name="Dunand C."/>
            <person name="Henrissat B."/>
            <person name="Grigoriev I.V."/>
            <person name="Hibbett D."/>
            <person name="Nagy L.G."/>
            <person name="Martin F.M."/>
        </authorList>
    </citation>
    <scope>NUCLEOTIDE SEQUENCE</scope>
    <source>
        <strain evidence="2">BED1</strain>
    </source>
</reference>
<reference evidence="2" key="1">
    <citation type="submission" date="2019-10" db="EMBL/GenBank/DDBJ databases">
        <authorList>
            <consortium name="DOE Joint Genome Institute"/>
            <person name="Kuo A."/>
            <person name="Miyauchi S."/>
            <person name="Kiss E."/>
            <person name="Drula E."/>
            <person name="Kohler A."/>
            <person name="Sanchez-Garcia M."/>
            <person name="Andreopoulos B."/>
            <person name="Barry K.W."/>
            <person name="Bonito G."/>
            <person name="Buee M."/>
            <person name="Carver A."/>
            <person name="Chen C."/>
            <person name="Cichocki N."/>
            <person name="Clum A."/>
            <person name="Culley D."/>
            <person name="Crous P.W."/>
            <person name="Fauchery L."/>
            <person name="Girlanda M."/>
            <person name="Hayes R."/>
            <person name="Keri Z."/>
            <person name="LaButti K."/>
            <person name="Lipzen A."/>
            <person name="Lombard V."/>
            <person name="Magnuson J."/>
            <person name="Maillard F."/>
            <person name="Morin E."/>
            <person name="Murat C."/>
            <person name="Nolan M."/>
            <person name="Ohm R."/>
            <person name="Pangilinan J."/>
            <person name="Pereira M."/>
            <person name="Perotto S."/>
            <person name="Peter M."/>
            <person name="Riley R."/>
            <person name="Sitrit Y."/>
            <person name="Stielow B."/>
            <person name="Szollosi G."/>
            <person name="Zifcakova L."/>
            <person name="Stursova M."/>
            <person name="Spatafora J.W."/>
            <person name="Tedersoo L."/>
            <person name="Vaario L.-M."/>
            <person name="Yamada A."/>
            <person name="Yan M."/>
            <person name="Wang P."/>
            <person name="Xu J."/>
            <person name="Bruns T."/>
            <person name="Baldrian P."/>
            <person name="Vilgalys R."/>
            <person name="Henrissat B."/>
            <person name="Grigoriev I.V."/>
            <person name="Hibbett D."/>
            <person name="Nagy L.G."/>
            <person name="Martin F.M."/>
        </authorList>
    </citation>
    <scope>NUCLEOTIDE SEQUENCE</scope>
    <source>
        <strain evidence="2">BED1</strain>
    </source>
</reference>
<feature type="signal peptide" evidence="1">
    <location>
        <begin position="1"/>
        <end position="20"/>
    </location>
</feature>